<evidence type="ECO:0000259" key="9">
    <source>
        <dbReference type="PROSITE" id="PS50112"/>
    </source>
</evidence>
<dbReference type="InterPro" id="IPR013656">
    <property type="entry name" value="PAS_4"/>
</dbReference>
<keyword evidence="3" id="KW-0805">Transcription regulation</keyword>
<dbReference type="Gene3D" id="3.30.450.20">
    <property type="entry name" value="PAS domain"/>
    <property type="match status" value="1"/>
</dbReference>
<feature type="domain" description="PAS" evidence="9">
    <location>
        <begin position="212"/>
        <end position="284"/>
    </location>
</feature>
<dbReference type="CDD" id="cd17535">
    <property type="entry name" value="REC_NarL-like"/>
    <property type="match status" value="1"/>
</dbReference>
<sequence>MATILLVDVTPIVRHALRGILEELRHEVVSEAEDVPGALMQLRSVVPDLVILDLALPGVGGMDLLRRIKNRNERQRVLVFTRQGVEQFAPLCFQAGADGFVSKDEEVGALRKAISDVLAGRAYFTREQMQPGTGNELARLSTRELAVLQLLAEGNSNLHIADQLLISFKTVSTYKRRLLEKLHAGSTVELAEVARRNGLIPGEAVPEAPTGDMGLLHKLIDASPNPMYVRDEEGRLLFCNQKFLDYYRISAEEALGSGIADTRWFPPDVRERLPEAIRRRVSEGVPTANTMHVEIFGERRVIYFWIVPYRDDSGHFVGLLGGLQDVTENEVQLTHLRDRLLVAESQVGRLLELCEASLQEIGQLLGGLGLHPSTPGLATLSERLQRLQRICDLQAGPLPMRPEPCELPEFLRRQLATRPAVQLSVQRLDASRAWLDLKVFREWLASALALFVPDTSLHVRLTTQTRGRGYLLVRLQLDGEAAYGSVINLTLCQRMAEQLEAVFRHSGADEQLALELDMELPLCPEP</sequence>
<dbReference type="PROSITE" id="PS50043">
    <property type="entry name" value="HTH_LUXR_2"/>
    <property type="match status" value="1"/>
</dbReference>
<evidence type="ECO:0000256" key="2">
    <source>
        <dbReference type="ARBA" id="ARBA00022777"/>
    </source>
</evidence>
<organism evidence="10 11">
    <name type="scientific">Pseudomonas triclosanedens</name>
    <dbReference type="NCBI Taxonomy" id="2961893"/>
    <lineage>
        <taxon>Bacteria</taxon>
        <taxon>Pseudomonadati</taxon>
        <taxon>Pseudomonadota</taxon>
        <taxon>Gammaproteobacteria</taxon>
        <taxon>Pseudomonadales</taxon>
        <taxon>Pseudomonadaceae</taxon>
        <taxon>Pseudomonas</taxon>
    </lineage>
</organism>
<feature type="domain" description="Response regulatory" evidence="8">
    <location>
        <begin position="3"/>
        <end position="118"/>
    </location>
</feature>
<dbReference type="Gene3D" id="1.10.10.10">
    <property type="entry name" value="Winged helix-like DNA-binding domain superfamily/Winged helix DNA-binding domain"/>
    <property type="match status" value="1"/>
</dbReference>
<dbReference type="EMBL" id="CP113432">
    <property type="protein sequence ID" value="WAI47672.1"/>
    <property type="molecule type" value="Genomic_DNA"/>
</dbReference>
<keyword evidence="4" id="KW-0238">DNA-binding</keyword>
<evidence type="ECO:0000313" key="11">
    <source>
        <dbReference type="Proteomes" id="UP001163624"/>
    </source>
</evidence>
<dbReference type="PANTHER" id="PTHR43214:SF41">
    <property type="entry name" value="NITRATE_NITRITE RESPONSE REGULATOR PROTEIN NARP"/>
    <property type="match status" value="1"/>
</dbReference>
<proteinExistence type="predicted"/>
<dbReference type="InterPro" id="IPR016032">
    <property type="entry name" value="Sig_transdc_resp-reg_C-effctor"/>
</dbReference>
<evidence type="ECO:0000256" key="4">
    <source>
        <dbReference type="ARBA" id="ARBA00023125"/>
    </source>
</evidence>
<dbReference type="PROSITE" id="PS50110">
    <property type="entry name" value="RESPONSE_REGULATORY"/>
    <property type="match status" value="1"/>
</dbReference>
<keyword evidence="11" id="KW-1185">Reference proteome</keyword>
<dbReference type="Proteomes" id="UP001163624">
    <property type="component" value="Chromosome"/>
</dbReference>
<dbReference type="InterPro" id="IPR039420">
    <property type="entry name" value="WalR-like"/>
</dbReference>
<dbReference type="InterPro" id="IPR036388">
    <property type="entry name" value="WH-like_DNA-bd_sf"/>
</dbReference>
<dbReference type="Pfam" id="PF00196">
    <property type="entry name" value="GerE"/>
    <property type="match status" value="1"/>
</dbReference>
<dbReference type="CDD" id="cd00130">
    <property type="entry name" value="PAS"/>
    <property type="match status" value="1"/>
</dbReference>
<evidence type="ECO:0000256" key="3">
    <source>
        <dbReference type="ARBA" id="ARBA00023015"/>
    </source>
</evidence>
<dbReference type="PROSITE" id="PS50112">
    <property type="entry name" value="PAS"/>
    <property type="match status" value="1"/>
</dbReference>
<dbReference type="InterPro" id="IPR035965">
    <property type="entry name" value="PAS-like_dom_sf"/>
</dbReference>
<dbReference type="SMART" id="SM00448">
    <property type="entry name" value="REC"/>
    <property type="match status" value="1"/>
</dbReference>
<dbReference type="InterPro" id="IPR000792">
    <property type="entry name" value="Tscrpt_reg_LuxR_C"/>
</dbReference>
<evidence type="ECO:0000256" key="1">
    <source>
        <dbReference type="ARBA" id="ARBA00022553"/>
    </source>
</evidence>
<dbReference type="Gene3D" id="3.40.50.2300">
    <property type="match status" value="1"/>
</dbReference>
<dbReference type="NCBIfam" id="TIGR00229">
    <property type="entry name" value="sensory_box"/>
    <property type="match status" value="1"/>
</dbReference>
<dbReference type="SMART" id="SM00091">
    <property type="entry name" value="PAS"/>
    <property type="match status" value="1"/>
</dbReference>
<dbReference type="PRINTS" id="PR00038">
    <property type="entry name" value="HTHLUXR"/>
</dbReference>
<evidence type="ECO:0000256" key="6">
    <source>
        <dbReference type="PROSITE-ProRule" id="PRU00169"/>
    </source>
</evidence>
<dbReference type="PANTHER" id="PTHR43214">
    <property type="entry name" value="TWO-COMPONENT RESPONSE REGULATOR"/>
    <property type="match status" value="1"/>
</dbReference>
<keyword evidence="1 6" id="KW-0597">Phosphoprotein</keyword>
<dbReference type="InterPro" id="IPR001789">
    <property type="entry name" value="Sig_transdc_resp-reg_receiver"/>
</dbReference>
<name>A0ABY6ZRX2_9PSED</name>
<dbReference type="CDD" id="cd06170">
    <property type="entry name" value="LuxR_C_like"/>
    <property type="match status" value="1"/>
</dbReference>
<keyword evidence="5" id="KW-0804">Transcription</keyword>
<protein>
    <submittedName>
        <fullName evidence="10">Response regulator</fullName>
    </submittedName>
</protein>
<feature type="modified residue" description="4-aspartylphosphate" evidence="6">
    <location>
        <position position="53"/>
    </location>
</feature>
<dbReference type="Pfam" id="PF00072">
    <property type="entry name" value="Response_reg"/>
    <property type="match status" value="1"/>
</dbReference>
<evidence type="ECO:0000313" key="10">
    <source>
        <dbReference type="EMBL" id="WAI47672.1"/>
    </source>
</evidence>
<evidence type="ECO:0000259" key="8">
    <source>
        <dbReference type="PROSITE" id="PS50110"/>
    </source>
</evidence>
<dbReference type="SUPFAM" id="SSF46894">
    <property type="entry name" value="C-terminal effector domain of the bipartite response regulators"/>
    <property type="match status" value="1"/>
</dbReference>
<feature type="domain" description="HTH luxR-type" evidence="7">
    <location>
        <begin position="133"/>
        <end position="198"/>
    </location>
</feature>
<reference evidence="10" key="1">
    <citation type="submission" date="2022-11" db="EMBL/GenBank/DDBJ databases">
        <title>Pseudomonas triclosanedens sp. nov., a triclosan degrader isolated from activated sludge.</title>
        <authorList>
            <person name="Yin Y."/>
            <person name="Lu Z."/>
        </authorList>
    </citation>
    <scope>NUCLEOTIDE SEQUENCE</scope>
    <source>
        <strain evidence="10">ZM23</strain>
    </source>
</reference>
<dbReference type="InterPro" id="IPR058245">
    <property type="entry name" value="NreC/VraR/RcsB-like_REC"/>
</dbReference>
<evidence type="ECO:0000259" key="7">
    <source>
        <dbReference type="PROSITE" id="PS50043"/>
    </source>
</evidence>
<dbReference type="InterPro" id="IPR000014">
    <property type="entry name" value="PAS"/>
</dbReference>
<keyword evidence="2" id="KW-0808">Transferase</keyword>
<gene>
    <name evidence="10" type="ORF">OU419_18040</name>
</gene>
<dbReference type="RefSeq" id="WP_254475612.1">
    <property type="nucleotide sequence ID" value="NZ_CP113432.1"/>
</dbReference>
<keyword evidence="2" id="KW-0418">Kinase</keyword>
<dbReference type="SMART" id="SM00421">
    <property type="entry name" value="HTH_LUXR"/>
    <property type="match status" value="1"/>
</dbReference>
<dbReference type="SUPFAM" id="SSF55785">
    <property type="entry name" value="PYP-like sensor domain (PAS domain)"/>
    <property type="match status" value="1"/>
</dbReference>
<dbReference type="PROSITE" id="PS00622">
    <property type="entry name" value="HTH_LUXR_1"/>
    <property type="match status" value="1"/>
</dbReference>
<dbReference type="InterPro" id="IPR011006">
    <property type="entry name" value="CheY-like_superfamily"/>
</dbReference>
<accession>A0ABY6ZRX2</accession>
<dbReference type="SUPFAM" id="SSF52172">
    <property type="entry name" value="CheY-like"/>
    <property type="match status" value="1"/>
</dbReference>
<dbReference type="Pfam" id="PF08448">
    <property type="entry name" value="PAS_4"/>
    <property type="match status" value="1"/>
</dbReference>
<evidence type="ECO:0000256" key="5">
    <source>
        <dbReference type="ARBA" id="ARBA00023163"/>
    </source>
</evidence>